<evidence type="ECO:0008006" key="2">
    <source>
        <dbReference type="Google" id="ProtNLM"/>
    </source>
</evidence>
<protein>
    <recommendedName>
        <fullName evidence="2">RNase H type-1 domain-containing protein</fullName>
    </recommendedName>
</protein>
<dbReference type="EMBL" id="HBUF01341964">
    <property type="protein sequence ID" value="CAG6704769.1"/>
    <property type="molecule type" value="Transcribed_RNA"/>
</dbReference>
<dbReference type="AlphaFoldDB" id="A0A8D8ULK8"/>
<dbReference type="EMBL" id="HBUF01341965">
    <property type="protein sequence ID" value="CAG6704772.1"/>
    <property type="molecule type" value="Transcribed_RNA"/>
</dbReference>
<evidence type="ECO:0000313" key="1">
    <source>
        <dbReference type="EMBL" id="CAG6704772.1"/>
    </source>
</evidence>
<accession>A0A8D8ULK8</accession>
<organism evidence="1">
    <name type="scientific">Cacopsylla melanoneura</name>
    <dbReference type="NCBI Taxonomy" id="428564"/>
    <lineage>
        <taxon>Eukaryota</taxon>
        <taxon>Metazoa</taxon>
        <taxon>Ecdysozoa</taxon>
        <taxon>Arthropoda</taxon>
        <taxon>Hexapoda</taxon>
        <taxon>Insecta</taxon>
        <taxon>Pterygota</taxon>
        <taxon>Neoptera</taxon>
        <taxon>Paraneoptera</taxon>
        <taxon>Hemiptera</taxon>
        <taxon>Sternorrhyncha</taxon>
        <taxon>Psylloidea</taxon>
        <taxon>Psyllidae</taxon>
        <taxon>Psyllinae</taxon>
        <taxon>Cacopsylla</taxon>
    </lineage>
</organism>
<name>A0A8D8ULK8_9HEMI</name>
<sequence length="156" mass="17840">MDYYVLHVLQCNVLHCGIHGNETADFLAKKGTEIKGSTLRKLPLVSAKRLIKNENNKKHKLWINKEGENKSWKNLIETPNIIPELPRKAAVASFRLLTGHDCLNHYLHRLRIKDTPICPLCTQDAVMDAEHIVICPALLDYDNIVGKYWGAREKMT</sequence>
<reference evidence="1" key="1">
    <citation type="submission" date="2021-05" db="EMBL/GenBank/DDBJ databases">
        <authorList>
            <person name="Alioto T."/>
            <person name="Alioto T."/>
            <person name="Gomez Garrido J."/>
        </authorList>
    </citation>
    <scope>NUCLEOTIDE SEQUENCE</scope>
</reference>
<proteinExistence type="predicted"/>